<feature type="region of interest" description="Disordered" evidence="1">
    <location>
        <begin position="149"/>
        <end position="174"/>
    </location>
</feature>
<evidence type="ECO:0000313" key="4">
    <source>
        <dbReference type="WBParaSite" id="SCUD_0001740001-mRNA-1"/>
    </source>
</evidence>
<feature type="compositionally biased region" description="Polar residues" evidence="1">
    <location>
        <begin position="149"/>
        <end position="163"/>
    </location>
</feature>
<dbReference type="EMBL" id="UZAK01039751">
    <property type="protein sequence ID" value="VDP63475.1"/>
    <property type="molecule type" value="Genomic_DNA"/>
</dbReference>
<dbReference type="WBParaSite" id="SCUD_0001740001-mRNA-1">
    <property type="protein sequence ID" value="SCUD_0001740001-mRNA-1"/>
    <property type="gene ID" value="SCUD_0001740001"/>
</dbReference>
<dbReference type="AlphaFoldDB" id="A0A183KQR2"/>
<name>A0A183KQR2_9TREM</name>
<evidence type="ECO:0000313" key="3">
    <source>
        <dbReference type="Proteomes" id="UP000279833"/>
    </source>
</evidence>
<reference evidence="4" key="1">
    <citation type="submission" date="2016-06" db="UniProtKB">
        <authorList>
            <consortium name="WormBaseParasite"/>
        </authorList>
    </citation>
    <scope>IDENTIFICATION</scope>
</reference>
<evidence type="ECO:0000256" key="1">
    <source>
        <dbReference type="SAM" id="MobiDB-lite"/>
    </source>
</evidence>
<protein>
    <submittedName>
        <fullName evidence="4">MADF domain-containing protein</fullName>
    </submittedName>
</protein>
<proteinExistence type="predicted"/>
<accession>A0A183KQR2</accession>
<reference evidence="2 3" key="2">
    <citation type="submission" date="2018-11" db="EMBL/GenBank/DDBJ databases">
        <authorList>
            <consortium name="Pathogen Informatics"/>
        </authorList>
    </citation>
    <scope>NUCLEOTIDE SEQUENCE [LARGE SCALE GENOMIC DNA]</scope>
    <source>
        <strain evidence="2">Dakar</strain>
        <strain evidence="3">Dakar, Senegal</strain>
    </source>
</reference>
<keyword evidence="3" id="KW-1185">Reference proteome</keyword>
<gene>
    <name evidence="2" type="ORF">SCUD_LOCUS17397</name>
</gene>
<sequence>MEAGDQQLVHTPFVPAGYWSPCAPLVWNPVKAPDIRFSSSHFRKQHPRHEKAMSRTSLAEAIYAWPFSPPFIYLKDVKTFTYLDSIVDEHGRSDGDIKARIDKAGAAYLQLTKSGTQNNCQPTPRSEFSTRISRQFNCMVRKHEELRKPSSTRYKHYQQQPSTEENKGDSIEGRNQEEVLELDSTHIENNLATSNYHIGVALEPVMEQLDIHSNFHAFEDYLERSEIWTMTKKDVDNVNIVTHFLKFIGEAYSLLKSLTYPDKPTSLPYITLRKLLLNHVKFSNFECHIICPNDSHISDEISHKSEESMLNESDHDQKPNVVLIDADIPNDPLLYNDILNKFEENIPEASNPDVISNITYPHNAFASRGRVVQCKLQVLNELDFDYSSDGFILNVVYPYHEVTSNEYSNQCEKYV</sequence>
<organism evidence="4">
    <name type="scientific">Schistosoma curassoni</name>
    <dbReference type="NCBI Taxonomy" id="6186"/>
    <lineage>
        <taxon>Eukaryota</taxon>
        <taxon>Metazoa</taxon>
        <taxon>Spiralia</taxon>
        <taxon>Lophotrochozoa</taxon>
        <taxon>Platyhelminthes</taxon>
        <taxon>Trematoda</taxon>
        <taxon>Digenea</taxon>
        <taxon>Strigeidida</taxon>
        <taxon>Schistosomatoidea</taxon>
        <taxon>Schistosomatidae</taxon>
        <taxon>Schistosoma</taxon>
    </lineage>
</organism>
<dbReference type="Proteomes" id="UP000279833">
    <property type="component" value="Unassembled WGS sequence"/>
</dbReference>
<evidence type="ECO:0000313" key="2">
    <source>
        <dbReference type="EMBL" id="VDP63475.1"/>
    </source>
</evidence>
<feature type="compositionally biased region" description="Basic and acidic residues" evidence="1">
    <location>
        <begin position="164"/>
        <end position="174"/>
    </location>
</feature>